<dbReference type="AlphaFoldDB" id="S4RN64"/>
<keyword evidence="1" id="KW-0539">Nucleus</keyword>
<feature type="domain" description="U3 small nucleolar RNA-associated protein 10 N-terminal" evidence="2">
    <location>
        <begin position="238"/>
        <end position="354"/>
    </location>
</feature>
<keyword evidence="1" id="KW-0687">Ribonucleoprotein</keyword>
<comment type="function">
    <text evidence="1">Involved in nucleolar processing of pre-18S ribosomal RNA.</text>
</comment>
<dbReference type="PANTHER" id="PTHR13457:SF1">
    <property type="entry name" value="HEAT REPEAT-CONTAINING PROTEIN 1"/>
    <property type="match status" value="1"/>
</dbReference>
<name>S4RN64_PETMA</name>
<dbReference type="GO" id="GO:0030686">
    <property type="term" value="C:90S preribosome"/>
    <property type="evidence" value="ECO:0007669"/>
    <property type="project" value="TreeGrafter"/>
</dbReference>
<evidence type="ECO:0000256" key="1">
    <source>
        <dbReference type="RuleBase" id="RU367065"/>
    </source>
</evidence>
<reference evidence="3" key="1">
    <citation type="submission" date="2025-08" db="UniProtKB">
        <authorList>
            <consortium name="Ensembl"/>
        </authorList>
    </citation>
    <scope>IDENTIFICATION</scope>
</reference>
<comment type="subcellular location">
    <subcellularLocation>
        <location evidence="1">Nucleus</location>
        <location evidence="1">Nucleolus</location>
    </subcellularLocation>
</comment>
<evidence type="ECO:0000313" key="3">
    <source>
        <dbReference type="Ensembl" id="ENSPMAP00000006650.1"/>
    </source>
</evidence>
<dbReference type="InterPro" id="IPR040191">
    <property type="entry name" value="UTP10"/>
</dbReference>
<dbReference type="STRING" id="7757.ENSPMAP00000006650"/>
<organism evidence="3">
    <name type="scientific">Petromyzon marinus</name>
    <name type="common">Sea lamprey</name>
    <dbReference type="NCBI Taxonomy" id="7757"/>
    <lineage>
        <taxon>Eukaryota</taxon>
        <taxon>Metazoa</taxon>
        <taxon>Chordata</taxon>
        <taxon>Craniata</taxon>
        <taxon>Vertebrata</taxon>
        <taxon>Cyclostomata</taxon>
        <taxon>Hyperoartia</taxon>
        <taxon>Petromyzontiformes</taxon>
        <taxon>Petromyzontidae</taxon>
        <taxon>Petromyzon</taxon>
    </lineage>
</organism>
<dbReference type="PANTHER" id="PTHR13457">
    <property type="entry name" value="BAP28"/>
    <property type="match status" value="1"/>
</dbReference>
<dbReference type="InterPro" id="IPR022125">
    <property type="entry name" value="U3snoRNP10_N"/>
</dbReference>
<dbReference type="OMA" id="HAIAGCT"/>
<evidence type="ECO:0000259" key="2">
    <source>
        <dbReference type="Pfam" id="PF12397"/>
    </source>
</evidence>
<dbReference type="GO" id="GO:0030515">
    <property type="term" value="F:snoRNA binding"/>
    <property type="evidence" value="ECO:0007669"/>
    <property type="project" value="TreeGrafter"/>
</dbReference>
<sequence>MTSLANQLRRLALPQTDQSLLMRKERASLLFDPKEAASLDGDFFHAIAGCTGLEELAGIEPAFDDFRDTLFSEASKRMERSVQSRDVNARLDESIALFLARLSPFFLLRPAHKCLEWLLYRFHIHQYNTEALIGCVLPYHETKVFVRVVQLLKISEPTHRWHWLHPLQKPGVPLSRSTLVMHCYKDLGFMDFICGLVTHAVQVFGEQPSAACQLRVLFSFYSSTLVAALEADRVTDTVVAKLLPHVQKGLRSGLTDYWASSLMLVAQLAVRATLEQSLAETLTLQLVRSLARRRRDAETRDGVACLIVLLQTQPSRTLKKKPFNCLCSLDGLLETLRELGATHDTAPLLRAFLPPLVSAALQPVLAPNDADDDCNIADFGLLRTILLKFFSADREHAFVSCYSDRYTPQEREEGGASDGLAVLHQRLLPILRTLEKRYTESWDQVMAAHLHGESAGTGKEAFHDFISLGAASGKHQLVPDSDTSLLLSLHHPQEAVRCLALSHLCTLV</sequence>
<keyword evidence="1" id="KW-0698">rRNA processing</keyword>
<dbReference type="GO" id="GO:0045943">
    <property type="term" value="P:positive regulation of transcription by RNA polymerase I"/>
    <property type="evidence" value="ECO:0007669"/>
    <property type="project" value="TreeGrafter"/>
</dbReference>
<dbReference type="HOGENOM" id="CLU_041381_0_0_1"/>
<comment type="similarity">
    <text evidence="1">Belongs to the HEATR1/UTP10 family.</text>
</comment>
<reference evidence="3" key="2">
    <citation type="submission" date="2025-09" db="UniProtKB">
        <authorList>
            <consortium name="Ensembl"/>
        </authorList>
    </citation>
    <scope>IDENTIFICATION</scope>
</reference>
<keyword evidence="1" id="KW-0690">Ribosome biogenesis</keyword>
<dbReference type="Pfam" id="PF12397">
    <property type="entry name" value="U3snoRNP10"/>
    <property type="match status" value="1"/>
</dbReference>
<dbReference type="GO" id="GO:0000462">
    <property type="term" value="P:maturation of SSU-rRNA from tricistronic rRNA transcript (SSU-rRNA, 5.8S rRNA, LSU-rRNA)"/>
    <property type="evidence" value="ECO:0007669"/>
    <property type="project" value="TreeGrafter"/>
</dbReference>
<protein>
    <recommendedName>
        <fullName evidence="1">HEAT repeat-containing protein 1</fullName>
    </recommendedName>
</protein>
<accession>S4RN64</accession>
<dbReference type="GO" id="GO:0034455">
    <property type="term" value="C:t-UTP complex"/>
    <property type="evidence" value="ECO:0007669"/>
    <property type="project" value="TreeGrafter"/>
</dbReference>
<proteinExistence type="inferred from homology"/>
<dbReference type="Ensembl" id="ENSPMAT00000006680.1">
    <property type="protein sequence ID" value="ENSPMAP00000006650.1"/>
    <property type="gene ID" value="ENSPMAG00000006017.1"/>
</dbReference>
<dbReference type="GO" id="GO:0032040">
    <property type="term" value="C:small-subunit processome"/>
    <property type="evidence" value="ECO:0007669"/>
    <property type="project" value="TreeGrafter"/>
</dbReference>
<dbReference type="GeneTree" id="ENSGT00390000015845"/>